<dbReference type="AlphaFoldDB" id="A0A0E0NID8"/>
<dbReference type="EnsemblPlants" id="ORUFI02G27090.1">
    <property type="protein sequence ID" value="ORUFI02G27090.1"/>
    <property type="gene ID" value="ORUFI02G27090"/>
</dbReference>
<accession>A0A0E0NID8</accession>
<sequence length="141" mass="14525">MAVGMATMAGAAGVESVDPAATRQDLAAARQTACPTAGVAGGGGEEDGRIWLQIWRVLSRVGVAWNPVTFGAFRCGCYGLRGESLAPLPVLATATPSGVVHLLEGIAIGAHIQHHFKEFLPVKTLDSLGSDDVVILSAYPS</sequence>
<organism evidence="1 2">
    <name type="scientific">Oryza rufipogon</name>
    <name type="common">Brownbeard rice</name>
    <name type="synonym">Asian wild rice</name>
    <dbReference type="NCBI Taxonomy" id="4529"/>
    <lineage>
        <taxon>Eukaryota</taxon>
        <taxon>Viridiplantae</taxon>
        <taxon>Streptophyta</taxon>
        <taxon>Embryophyta</taxon>
        <taxon>Tracheophyta</taxon>
        <taxon>Spermatophyta</taxon>
        <taxon>Magnoliopsida</taxon>
        <taxon>Liliopsida</taxon>
        <taxon>Poales</taxon>
        <taxon>Poaceae</taxon>
        <taxon>BOP clade</taxon>
        <taxon>Oryzoideae</taxon>
        <taxon>Oryzeae</taxon>
        <taxon>Oryzinae</taxon>
        <taxon>Oryza</taxon>
    </lineage>
</organism>
<evidence type="ECO:0000313" key="2">
    <source>
        <dbReference type="Proteomes" id="UP000008022"/>
    </source>
</evidence>
<name>A0A0E0NID8_ORYRU</name>
<keyword evidence="2" id="KW-1185">Reference proteome</keyword>
<dbReference type="HOGENOM" id="CLU_1828476_0_0_1"/>
<protein>
    <submittedName>
        <fullName evidence="1">Uncharacterized protein</fullName>
    </submittedName>
</protein>
<proteinExistence type="predicted"/>
<reference evidence="2" key="1">
    <citation type="submission" date="2013-06" db="EMBL/GenBank/DDBJ databases">
        <authorList>
            <person name="Zhao Q."/>
        </authorList>
    </citation>
    <scope>NUCLEOTIDE SEQUENCE</scope>
    <source>
        <strain evidence="2">cv. W1943</strain>
    </source>
</reference>
<dbReference type="Proteomes" id="UP000008022">
    <property type="component" value="Unassembled WGS sequence"/>
</dbReference>
<dbReference type="Gramene" id="ORUFI02G27090.1">
    <property type="protein sequence ID" value="ORUFI02G27090.1"/>
    <property type="gene ID" value="ORUFI02G27090"/>
</dbReference>
<evidence type="ECO:0000313" key="1">
    <source>
        <dbReference type="EnsemblPlants" id="ORUFI02G27090.1"/>
    </source>
</evidence>
<reference evidence="1" key="2">
    <citation type="submission" date="2015-06" db="UniProtKB">
        <authorList>
            <consortium name="EnsemblPlants"/>
        </authorList>
    </citation>
    <scope>IDENTIFICATION</scope>
</reference>